<evidence type="ECO:0000256" key="5">
    <source>
        <dbReference type="ARBA" id="ARBA00023002"/>
    </source>
</evidence>
<dbReference type="Gene3D" id="1.10.630.10">
    <property type="entry name" value="Cytochrome P450"/>
    <property type="match status" value="1"/>
</dbReference>
<keyword evidence="4 8" id="KW-0479">Metal-binding</keyword>
<keyword evidence="10" id="KW-0812">Transmembrane</keyword>
<dbReference type="GO" id="GO:0009684">
    <property type="term" value="P:indoleacetic acid biosynthetic process"/>
    <property type="evidence" value="ECO:0007669"/>
    <property type="project" value="UniProtKB-ARBA"/>
</dbReference>
<feature type="transmembrane region" description="Helical" evidence="10">
    <location>
        <begin position="7"/>
        <end position="24"/>
    </location>
</feature>
<keyword evidence="3 8" id="KW-0349">Heme</keyword>
<dbReference type="PROSITE" id="PS00086">
    <property type="entry name" value="CYTOCHROME_P450"/>
    <property type="match status" value="1"/>
</dbReference>
<keyword evidence="5 9" id="KW-0560">Oxidoreductase</keyword>
<evidence type="ECO:0000256" key="9">
    <source>
        <dbReference type="RuleBase" id="RU000461"/>
    </source>
</evidence>
<protein>
    <submittedName>
        <fullName evidence="12">Tyrosine N-monooxygenase-like</fullName>
    </submittedName>
</protein>
<comment type="similarity">
    <text evidence="2 9">Belongs to the cytochrome P450 family.</text>
</comment>
<evidence type="ECO:0000256" key="8">
    <source>
        <dbReference type="PIRSR" id="PIRSR602401-1"/>
    </source>
</evidence>
<dbReference type="PANTHER" id="PTHR47944:SF19">
    <property type="entry name" value="CYTOCHROME P450 77A4"/>
    <property type="match status" value="1"/>
</dbReference>
<evidence type="ECO:0000256" key="2">
    <source>
        <dbReference type="ARBA" id="ARBA00010617"/>
    </source>
</evidence>
<sequence>MAFIIETSYFLLIFLIFCVAKLMHERIINQRLTKSRQAPPPPGPVPWPIVGCVPEMLRSESPFRWILSWMKEMDTNIACFRLGNVHVIPVTCPKIALEFLRKQDAVFASRPLSIASHTFSGGYKTAILSPYGESWKKMKKVLASEVLSLSRHQWLHDKRAEEADNLVRYIYNQSKNSGSVNVRMACCHFCTNVVRRMMFNRRYFAENILDDGAPTFREEEHVNALFTTINYLYAFCISDYLPYLVGLDLDGHEKIIKDANKTILKYHDPIIRERMRKWRENDRGMFRDENELKRIEPQDLLDVLISLRDAEGMPLLTQEEITAQTWEIMIATIDNPANAAEWALAEMINNPEILDKAVEELDRVVGKERLVQEQDIPHLNYIKACAREAFRLHPVAVFNVPHLSLSDTVVAGYHIPKGSHVLLSRTGLGRNPKVWDRPLEFRPERHLANDDDGSMHQCSPKEVVLTEPDLRFISFGTGRRGCIGTTLGTTLTVVLLARMVQGFSWLKPPGISKINLVASETKLQSAVKPVVACAKPRLPRHLYP</sequence>
<dbReference type="SMR" id="A0A6P8C2Q5"/>
<evidence type="ECO:0000313" key="11">
    <source>
        <dbReference type="Proteomes" id="UP000515151"/>
    </source>
</evidence>
<keyword evidence="10" id="KW-1133">Transmembrane helix</keyword>
<dbReference type="GO" id="GO:0006569">
    <property type="term" value="P:L-tryptophan catabolic process"/>
    <property type="evidence" value="ECO:0007669"/>
    <property type="project" value="UniProtKB-ARBA"/>
</dbReference>
<keyword evidence="6 8" id="KW-0408">Iron</keyword>
<evidence type="ECO:0000256" key="6">
    <source>
        <dbReference type="ARBA" id="ARBA00023004"/>
    </source>
</evidence>
<keyword evidence="10" id="KW-0472">Membrane</keyword>
<dbReference type="GO" id="GO:0052544">
    <property type="term" value="P:defense response by callose deposition in cell wall"/>
    <property type="evidence" value="ECO:0007669"/>
    <property type="project" value="UniProtKB-ARBA"/>
</dbReference>
<dbReference type="OrthoDB" id="2789670at2759"/>
<dbReference type="GO" id="GO:0004497">
    <property type="term" value="F:monooxygenase activity"/>
    <property type="evidence" value="ECO:0007669"/>
    <property type="project" value="UniProtKB-KW"/>
</dbReference>
<evidence type="ECO:0000313" key="12">
    <source>
        <dbReference type="RefSeq" id="XP_031375643.1"/>
    </source>
</evidence>
<dbReference type="Pfam" id="PF00067">
    <property type="entry name" value="p450"/>
    <property type="match status" value="1"/>
</dbReference>
<dbReference type="AlphaFoldDB" id="A0A6P8C2Q5"/>
<reference evidence="12" key="2">
    <citation type="submission" date="2025-08" db="UniProtKB">
        <authorList>
            <consortium name="RefSeq"/>
        </authorList>
    </citation>
    <scope>IDENTIFICATION</scope>
    <source>
        <tissue evidence="12">Leaf</tissue>
    </source>
</reference>
<proteinExistence type="inferred from homology"/>
<dbReference type="GO" id="GO:0005506">
    <property type="term" value="F:iron ion binding"/>
    <property type="evidence" value="ECO:0007669"/>
    <property type="project" value="InterPro"/>
</dbReference>
<dbReference type="GO" id="GO:0010120">
    <property type="term" value="P:camalexin biosynthetic process"/>
    <property type="evidence" value="ECO:0007669"/>
    <property type="project" value="UniProtKB-ARBA"/>
</dbReference>
<evidence type="ECO:0000256" key="10">
    <source>
        <dbReference type="SAM" id="Phobius"/>
    </source>
</evidence>
<dbReference type="PANTHER" id="PTHR47944">
    <property type="entry name" value="CYTOCHROME P450 98A9"/>
    <property type="match status" value="1"/>
</dbReference>
<dbReference type="InterPro" id="IPR036396">
    <property type="entry name" value="Cyt_P450_sf"/>
</dbReference>
<dbReference type="PRINTS" id="PR00463">
    <property type="entry name" value="EP450I"/>
</dbReference>
<dbReference type="FunFam" id="1.10.630.10:FF:000037">
    <property type="entry name" value="Cytochrome P450 9"/>
    <property type="match status" value="1"/>
</dbReference>
<accession>A0A6P8C2Q5</accession>
<reference evidence="11" key="1">
    <citation type="journal article" date="2020" name="Plant Biotechnol. J.">
        <title>The pomegranate (Punica granatum L.) draft genome dissects genetic divergence between soft- and hard-seeded cultivars.</title>
        <authorList>
            <person name="Luo X."/>
            <person name="Li H."/>
            <person name="Wu Z."/>
            <person name="Yao W."/>
            <person name="Zhao P."/>
            <person name="Cao D."/>
            <person name="Yu H."/>
            <person name="Li K."/>
            <person name="Poudel K."/>
            <person name="Zhao D."/>
            <person name="Zhang F."/>
            <person name="Xia X."/>
            <person name="Chen L."/>
            <person name="Wang Q."/>
            <person name="Jing D."/>
            <person name="Cao S."/>
        </authorList>
    </citation>
    <scope>NUCLEOTIDE SEQUENCE [LARGE SCALE GENOMIC DNA]</scope>
    <source>
        <strain evidence="11">cv. Tunisia</strain>
    </source>
</reference>
<gene>
    <name evidence="12" type="primary">LOC116190126</name>
</gene>
<evidence type="ECO:0000256" key="3">
    <source>
        <dbReference type="ARBA" id="ARBA00022617"/>
    </source>
</evidence>
<dbReference type="InterPro" id="IPR002401">
    <property type="entry name" value="Cyt_P450_E_grp-I"/>
</dbReference>
<evidence type="ECO:0000256" key="1">
    <source>
        <dbReference type="ARBA" id="ARBA00001971"/>
    </source>
</evidence>
<dbReference type="GeneID" id="116190126"/>
<dbReference type="GO" id="GO:0020037">
    <property type="term" value="F:heme binding"/>
    <property type="evidence" value="ECO:0007669"/>
    <property type="project" value="InterPro"/>
</dbReference>
<dbReference type="Proteomes" id="UP000515151">
    <property type="component" value="Unplaced"/>
</dbReference>
<dbReference type="InterPro" id="IPR001128">
    <property type="entry name" value="Cyt_P450"/>
</dbReference>
<evidence type="ECO:0000256" key="7">
    <source>
        <dbReference type="ARBA" id="ARBA00023033"/>
    </source>
</evidence>
<dbReference type="RefSeq" id="XP_031375643.1">
    <property type="nucleotide sequence ID" value="XM_031519783.1"/>
</dbReference>
<dbReference type="InterPro" id="IPR017972">
    <property type="entry name" value="Cyt_P450_CS"/>
</dbReference>
<dbReference type="GO" id="GO:0009625">
    <property type="term" value="P:response to insect"/>
    <property type="evidence" value="ECO:0007669"/>
    <property type="project" value="UniProtKB-ARBA"/>
</dbReference>
<dbReference type="GO" id="GO:0002229">
    <property type="term" value="P:defense response to oomycetes"/>
    <property type="evidence" value="ECO:0007669"/>
    <property type="project" value="UniProtKB-ARBA"/>
</dbReference>
<feature type="binding site" description="axial binding residue" evidence="8">
    <location>
        <position position="482"/>
    </location>
    <ligand>
        <name>heme</name>
        <dbReference type="ChEBI" id="CHEBI:30413"/>
    </ligand>
    <ligandPart>
        <name>Fe</name>
        <dbReference type="ChEBI" id="CHEBI:18248"/>
    </ligandPart>
</feature>
<dbReference type="GO" id="GO:0016705">
    <property type="term" value="F:oxidoreductase activity, acting on paired donors, with incorporation or reduction of molecular oxygen"/>
    <property type="evidence" value="ECO:0007669"/>
    <property type="project" value="InterPro"/>
</dbReference>
<comment type="cofactor">
    <cofactor evidence="1 8">
        <name>heme</name>
        <dbReference type="ChEBI" id="CHEBI:30413"/>
    </cofactor>
</comment>
<keyword evidence="11" id="KW-1185">Reference proteome</keyword>
<organism evidence="11 12">
    <name type="scientific">Punica granatum</name>
    <name type="common">Pomegranate</name>
    <dbReference type="NCBI Taxonomy" id="22663"/>
    <lineage>
        <taxon>Eukaryota</taxon>
        <taxon>Viridiplantae</taxon>
        <taxon>Streptophyta</taxon>
        <taxon>Embryophyta</taxon>
        <taxon>Tracheophyta</taxon>
        <taxon>Spermatophyta</taxon>
        <taxon>Magnoliopsida</taxon>
        <taxon>eudicotyledons</taxon>
        <taxon>Gunneridae</taxon>
        <taxon>Pentapetalae</taxon>
        <taxon>rosids</taxon>
        <taxon>malvids</taxon>
        <taxon>Myrtales</taxon>
        <taxon>Lythraceae</taxon>
        <taxon>Punica</taxon>
    </lineage>
</organism>
<name>A0A6P8C2Q5_PUNGR</name>
<keyword evidence="7 9" id="KW-0503">Monooxygenase</keyword>
<dbReference type="SUPFAM" id="SSF48264">
    <property type="entry name" value="Cytochrome P450"/>
    <property type="match status" value="1"/>
</dbReference>
<evidence type="ECO:0000256" key="4">
    <source>
        <dbReference type="ARBA" id="ARBA00022723"/>
    </source>
</evidence>